<protein>
    <submittedName>
        <fullName evidence="1">Uncharacterized protein</fullName>
    </submittedName>
</protein>
<name>A0A0D6LRH9_9BILA</name>
<proteinExistence type="predicted"/>
<dbReference type="AlphaFoldDB" id="A0A0D6LRH9"/>
<dbReference type="Proteomes" id="UP000054495">
    <property type="component" value="Unassembled WGS sequence"/>
</dbReference>
<accession>A0A0D6LRH9</accession>
<sequence>MALDDKSAMPCDKKIPDCFKSKVYRAVVRSIRLYESAPAQISCEKIPFPNHSPSLGACKLSRRSGLLASFNAVVIDEPPVGKAPLLSHHLIVSAAQIGLHCPDGASYGNRTREHIRDSGEHTLCAIDTCALGLNGSFAVKEKAIESRWSVVPYKGFIAGSPSNTFNEIVSLA</sequence>
<gene>
    <name evidence="1" type="ORF">ANCCEY_06427</name>
</gene>
<reference evidence="1 2" key="1">
    <citation type="submission" date="2013-05" db="EMBL/GenBank/DDBJ databases">
        <title>Draft genome of the parasitic nematode Anyclostoma ceylanicum.</title>
        <authorList>
            <person name="Mitreva M."/>
        </authorList>
    </citation>
    <scope>NUCLEOTIDE SEQUENCE [LARGE SCALE GENOMIC DNA]</scope>
</reference>
<evidence type="ECO:0000313" key="2">
    <source>
        <dbReference type="Proteomes" id="UP000054495"/>
    </source>
</evidence>
<evidence type="ECO:0000313" key="1">
    <source>
        <dbReference type="EMBL" id="EPB74474.1"/>
    </source>
</evidence>
<dbReference type="EMBL" id="KE124941">
    <property type="protein sequence ID" value="EPB74474.1"/>
    <property type="molecule type" value="Genomic_DNA"/>
</dbReference>
<keyword evidence="2" id="KW-1185">Reference proteome</keyword>
<organism evidence="1 2">
    <name type="scientific">Ancylostoma ceylanicum</name>
    <dbReference type="NCBI Taxonomy" id="53326"/>
    <lineage>
        <taxon>Eukaryota</taxon>
        <taxon>Metazoa</taxon>
        <taxon>Ecdysozoa</taxon>
        <taxon>Nematoda</taxon>
        <taxon>Chromadorea</taxon>
        <taxon>Rhabditida</taxon>
        <taxon>Rhabditina</taxon>
        <taxon>Rhabditomorpha</taxon>
        <taxon>Strongyloidea</taxon>
        <taxon>Ancylostomatidae</taxon>
        <taxon>Ancylostomatinae</taxon>
        <taxon>Ancylostoma</taxon>
    </lineage>
</organism>